<protein>
    <recommendedName>
        <fullName evidence="6">Signal peptide-containing protein</fullName>
    </recommendedName>
</protein>
<feature type="signal peptide" evidence="1">
    <location>
        <begin position="1"/>
        <end position="21"/>
    </location>
</feature>
<reference evidence="3 4" key="1">
    <citation type="submission" date="2014-04" db="EMBL/GenBank/DDBJ databases">
        <title>The Genome Sequence of Acinetobacter baumanii BIDMC 57.</title>
        <authorList>
            <consortium name="The Broad Institute Genomics Platform"/>
            <consortium name="The Broad Institute Genome Sequencing Center for Infectious Disease"/>
            <person name="Murphy C."/>
            <person name="Cosimi L."/>
            <person name="Cerqueira G."/>
            <person name="Feldgarden M."/>
            <person name="Earl A."/>
            <person name="Spencer M.D."/>
            <person name="Fodor A."/>
            <person name="Sautter R.L."/>
            <person name="Hung D."/>
            <person name="Onderdonk A.B."/>
            <person name="Ernst C."/>
            <person name="Delaney M."/>
            <person name="DuBois A."/>
            <person name="Young S.K."/>
            <person name="Zeng Q."/>
            <person name="Gargeya S."/>
            <person name="Abouelleil A."/>
            <person name="Alvarado L."/>
            <person name="Chapman S.B."/>
            <person name="Gainer-Dewar J."/>
            <person name="Goldberg J."/>
            <person name="Griggs A."/>
            <person name="Gujja S."/>
            <person name="Hansen M."/>
            <person name="Howarth C."/>
            <person name="Imamovic A."/>
            <person name="Larimer J."/>
            <person name="Pearson M."/>
            <person name="Poon T.W."/>
            <person name="Priest M."/>
            <person name="Roberts A."/>
            <person name="Saif S."/>
            <person name="Shea T."/>
            <person name="Sykes S."/>
            <person name="Wortman J."/>
            <person name="Nusbaum C."/>
            <person name="Birren B."/>
        </authorList>
    </citation>
    <scope>NUCLEOTIDE SEQUENCE [LARGE SCALE GENOMIC DNA]</scope>
    <source>
        <strain evidence="3 4">BIDMC 57</strain>
    </source>
</reference>
<evidence type="ECO:0000313" key="5">
    <source>
        <dbReference type="Proteomes" id="UP000237921"/>
    </source>
</evidence>
<dbReference type="EMBL" id="CP014019">
    <property type="protein sequence ID" value="AVF45119.1"/>
    <property type="molecule type" value="Genomic_DNA"/>
</dbReference>
<name>A0A1V0YUJ1_ACINO</name>
<dbReference type="AlphaFoldDB" id="A0A1V0YUJ1"/>
<gene>
    <name evidence="3" type="ORF">AE32_00933</name>
    <name evidence="2" type="ORF">AL533_12370</name>
</gene>
<evidence type="ECO:0000313" key="2">
    <source>
        <dbReference type="EMBL" id="AVF45119.1"/>
    </source>
</evidence>
<evidence type="ECO:0000313" key="4">
    <source>
        <dbReference type="Proteomes" id="UP000027208"/>
    </source>
</evidence>
<proteinExistence type="predicted"/>
<feature type="chain" id="PRO_5041531028" description="Signal peptide-containing protein" evidence="1">
    <location>
        <begin position="22"/>
        <end position="199"/>
    </location>
</feature>
<sequence length="199" mass="22785">MTHTLKKLLFCLFLCSGYANAQINAVPLKQLSKLPDSCQKDEAVENNKLAIQTAQVKIQSYSCFKPDIADALGYNVFAINLDKNKTYYFKAQTQDISSIAGQTIHKIDSETFAIDNYQERGGNFIIFWIADWSNIYTQDISYYTDDETSIDSFIKDRQIYLQKKKYLDNTKTKKVGSPLIIMKDKQKGLIINKSKAQNF</sequence>
<dbReference type="Proteomes" id="UP000027208">
    <property type="component" value="Unassembled WGS sequence"/>
</dbReference>
<reference evidence="2" key="3">
    <citation type="submission" date="2017-12" db="EMBL/GenBank/DDBJ databases">
        <title>FDA dAtabase for Regulatory Grade micrObial Sequences (FDA-ARGOS): Supporting development and validation of Infectious Disease Dx tests.</title>
        <authorList>
            <person name="Campos J."/>
            <person name="Goldberg B."/>
            <person name="Tallon L."/>
            <person name="Sadzewicz L."/>
            <person name="Sengamalay N."/>
            <person name="Ott S."/>
            <person name="Godinez A."/>
            <person name="Nagaraj S."/>
            <person name="Vavikolanu K."/>
            <person name="Aluvathingal J."/>
            <person name="Nadendla S."/>
            <person name="Nandy P."/>
            <person name="Hobson J."/>
            <person name="Sichtig H."/>
        </authorList>
    </citation>
    <scope>NUCLEOTIDE SEQUENCE</scope>
    <source>
        <strain evidence="2">FDAARGOS_129</strain>
    </source>
</reference>
<dbReference type="EMBL" id="JMUI01000002">
    <property type="protein sequence ID" value="KDM57637.1"/>
    <property type="molecule type" value="Genomic_DNA"/>
</dbReference>
<keyword evidence="1" id="KW-0732">Signal</keyword>
<dbReference type="GeneID" id="92795514"/>
<reference evidence="5" key="2">
    <citation type="submission" date="2017-12" db="EMBL/GenBank/DDBJ databases">
        <title>FDA dAtabase for Regulatory Grade micrObial Sequences (FDA-ARGOS): Supporting development and validation of Infectious Disease Dx tests.</title>
        <authorList>
            <person name="Hoffmann M."/>
            <person name="Allard M."/>
            <person name="Evans P."/>
            <person name="Brown E."/>
            <person name="Tallon L."/>
            <person name="Sadzewicz L."/>
            <person name="Sengamalay N."/>
            <person name="Ott S."/>
            <person name="Godinez A."/>
            <person name="Nagaraj S."/>
            <person name="Vavikolanu K."/>
            <person name="Aluvathingal J."/>
            <person name="Nadendla S."/>
            <person name="Sichtig H."/>
        </authorList>
    </citation>
    <scope>NUCLEOTIDE SEQUENCE [LARGE SCALE GENOMIC DNA]</scope>
    <source>
        <strain evidence="5">FDAARGOS_129</strain>
    </source>
</reference>
<accession>A0A334LCL7</accession>
<organism evidence="2 5">
    <name type="scientific">Acinetobacter nosocomialis</name>
    <dbReference type="NCBI Taxonomy" id="106654"/>
    <lineage>
        <taxon>Bacteria</taxon>
        <taxon>Pseudomonadati</taxon>
        <taxon>Pseudomonadota</taxon>
        <taxon>Gammaproteobacteria</taxon>
        <taxon>Moraxellales</taxon>
        <taxon>Moraxellaceae</taxon>
        <taxon>Acinetobacter</taxon>
        <taxon>Acinetobacter calcoaceticus/baumannii complex</taxon>
    </lineage>
</organism>
<evidence type="ECO:0000256" key="1">
    <source>
        <dbReference type="SAM" id="SignalP"/>
    </source>
</evidence>
<dbReference type="RefSeq" id="WP_004710153.1">
    <property type="nucleotide sequence ID" value="NZ_BBSR01000008.1"/>
</dbReference>
<evidence type="ECO:0000313" key="3">
    <source>
        <dbReference type="EMBL" id="KDM57637.1"/>
    </source>
</evidence>
<dbReference type="Proteomes" id="UP000237921">
    <property type="component" value="Chromosome"/>
</dbReference>
<evidence type="ECO:0008006" key="6">
    <source>
        <dbReference type="Google" id="ProtNLM"/>
    </source>
</evidence>
<accession>A0A1V0YUJ1</accession>